<keyword evidence="5" id="KW-1185">Reference proteome</keyword>
<dbReference type="EMBL" id="JQBY01000027">
    <property type="protein sequence ID" value="KRN81475.1"/>
    <property type="molecule type" value="Genomic_DNA"/>
</dbReference>
<dbReference type="PATRIC" id="fig|319653.3.peg.1184"/>
<dbReference type="GeneID" id="76044354"/>
<organism evidence="2 4">
    <name type="scientific">Pediococcus ethanolidurans</name>
    <dbReference type="NCBI Taxonomy" id="319653"/>
    <lineage>
        <taxon>Bacteria</taxon>
        <taxon>Bacillati</taxon>
        <taxon>Bacillota</taxon>
        <taxon>Bacilli</taxon>
        <taxon>Lactobacillales</taxon>
        <taxon>Lactobacillaceae</taxon>
        <taxon>Pediococcus</taxon>
    </lineage>
</organism>
<feature type="transmembrane region" description="Helical" evidence="1">
    <location>
        <begin position="332"/>
        <end position="351"/>
    </location>
</feature>
<feature type="transmembrane region" description="Helical" evidence="1">
    <location>
        <begin position="217"/>
        <end position="235"/>
    </location>
</feature>
<gene>
    <name evidence="2" type="ORF">IV87_GL001169</name>
    <name evidence="3" type="ORF">SAMN04487973_11114</name>
</gene>
<dbReference type="EMBL" id="FOGK01000011">
    <property type="protein sequence ID" value="SER60933.1"/>
    <property type="molecule type" value="Genomic_DNA"/>
</dbReference>
<evidence type="ECO:0000313" key="3">
    <source>
        <dbReference type="EMBL" id="SER60933.1"/>
    </source>
</evidence>
<keyword evidence="1" id="KW-1133">Transmembrane helix</keyword>
<evidence type="ECO:0000313" key="4">
    <source>
        <dbReference type="Proteomes" id="UP000051749"/>
    </source>
</evidence>
<evidence type="ECO:0000313" key="2">
    <source>
        <dbReference type="EMBL" id="KRN81475.1"/>
    </source>
</evidence>
<accession>A0A0R2JWN8</accession>
<keyword evidence="1" id="KW-0812">Transmembrane</keyword>
<feature type="transmembrane region" description="Helical" evidence="1">
    <location>
        <begin position="308"/>
        <end position="326"/>
    </location>
</feature>
<protein>
    <submittedName>
        <fullName evidence="3">EpsG family protein</fullName>
    </submittedName>
</protein>
<evidence type="ECO:0000256" key="1">
    <source>
        <dbReference type="SAM" id="Phobius"/>
    </source>
</evidence>
<dbReference type="Proteomes" id="UP000051749">
    <property type="component" value="Unassembled WGS sequence"/>
</dbReference>
<dbReference type="STRING" id="319653.SAMN04487973_11114"/>
<feature type="transmembrane region" description="Helical" evidence="1">
    <location>
        <begin position="159"/>
        <end position="175"/>
    </location>
</feature>
<name>A0A0R2JWN8_9LACO</name>
<sequence>MLIILPFIILLVPFVGLPIVLFDFIDSSKFRIISLISLSLFFAVMGYYFVPNVGTDLSRYFTNYVDYYRNFSSSIFWKQIILSNPFFIVQDMLFFVSSRFNTDQVLPFFTMFLVYGNGFFIIKWYSMINNLRRSIVLKMVLIFITIAPFSTLVNNIRNILAVSIISLAIFLDMYLKKRNMYVLLLYLIGASVHIAVIPVIVLRFFIGFLFSILHINFKLMALNLSFLVISTYVIVKFGLIETLLSKANSYLSGGEGTELGEWFSAADSSGIQSVNKYSAFVMLLLITITLVLFIINKEEKTSSTFFSNELNVLLIGVFCGVFFLIFRPGTTWFRYYMVFLFFIPLLFVQILKLKEKLFKNMLLFSLFFYCLLMFIVQIYVLQSQTNIGTFVTNILGSPIWGFFKLRFIS</sequence>
<comment type="caution">
    <text evidence="2">The sequence shown here is derived from an EMBL/GenBank/DDBJ whole genome shotgun (WGS) entry which is preliminary data.</text>
</comment>
<dbReference type="AlphaFoldDB" id="A0A0R2JWN8"/>
<keyword evidence="1" id="KW-0472">Membrane</keyword>
<dbReference type="InterPro" id="IPR049458">
    <property type="entry name" value="EpsG-like"/>
</dbReference>
<feature type="transmembrane region" description="Helical" evidence="1">
    <location>
        <begin position="108"/>
        <end position="128"/>
    </location>
</feature>
<proteinExistence type="predicted"/>
<dbReference type="RefSeq" id="WP_057807698.1">
    <property type="nucleotide sequence ID" value="NZ_BJYP01000025.1"/>
</dbReference>
<feature type="transmembrane region" description="Helical" evidence="1">
    <location>
        <begin position="181"/>
        <end position="205"/>
    </location>
</feature>
<feature type="transmembrane region" description="Helical" evidence="1">
    <location>
        <begin position="363"/>
        <end position="381"/>
    </location>
</feature>
<reference evidence="2 4" key="1">
    <citation type="journal article" date="2015" name="Genome Announc.">
        <title>Expanding the biotechnology potential of lactobacilli through comparative genomics of 213 strains and associated genera.</title>
        <authorList>
            <person name="Sun Z."/>
            <person name="Harris H.M."/>
            <person name="McCann A."/>
            <person name="Guo C."/>
            <person name="Argimon S."/>
            <person name="Zhang W."/>
            <person name="Yang X."/>
            <person name="Jeffery I.B."/>
            <person name="Cooney J.C."/>
            <person name="Kagawa T.F."/>
            <person name="Liu W."/>
            <person name="Song Y."/>
            <person name="Salvetti E."/>
            <person name="Wrobel A."/>
            <person name="Rasinkangas P."/>
            <person name="Parkhill J."/>
            <person name="Rea M.C."/>
            <person name="O'Sullivan O."/>
            <person name="Ritari J."/>
            <person name="Douillard F.P."/>
            <person name="Paul Ross R."/>
            <person name="Yang R."/>
            <person name="Briner A.E."/>
            <person name="Felis G.E."/>
            <person name="de Vos W.M."/>
            <person name="Barrangou R."/>
            <person name="Klaenhammer T.R."/>
            <person name="Caufield P.W."/>
            <person name="Cui Y."/>
            <person name="Zhang H."/>
            <person name="O'Toole P.W."/>
        </authorList>
    </citation>
    <scope>NUCLEOTIDE SEQUENCE [LARGE SCALE GENOMIC DNA]</scope>
    <source>
        <strain evidence="2 4">DSM 22301</strain>
    </source>
</reference>
<feature type="transmembrane region" description="Helical" evidence="1">
    <location>
        <begin position="6"/>
        <end position="25"/>
    </location>
</feature>
<feature type="transmembrane region" description="Helical" evidence="1">
    <location>
        <begin position="277"/>
        <end position="296"/>
    </location>
</feature>
<dbReference type="Pfam" id="PF14897">
    <property type="entry name" value="EpsG"/>
    <property type="match status" value="1"/>
</dbReference>
<dbReference type="Proteomes" id="UP000182818">
    <property type="component" value="Unassembled WGS sequence"/>
</dbReference>
<reference evidence="3 5" key="2">
    <citation type="submission" date="2016-10" db="EMBL/GenBank/DDBJ databases">
        <authorList>
            <person name="Varghese N."/>
            <person name="Submissions S."/>
        </authorList>
    </citation>
    <scope>NUCLEOTIDE SEQUENCE [LARGE SCALE GENOMIC DNA]</scope>
    <source>
        <strain evidence="3 5">CGMCC 1.3889</strain>
    </source>
</reference>
<feature type="transmembrane region" description="Helical" evidence="1">
    <location>
        <begin position="134"/>
        <end position="152"/>
    </location>
</feature>
<evidence type="ECO:0000313" key="5">
    <source>
        <dbReference type="Proteomes" id="UP000182818"/>
    </source>
</evidence>
<feature type="transmembrane region" description="Helical" evidence="1">
    <location>
        <begin position="32"/>
        <end position="50"/>
    </location>
</feature>
<feature type="transmembrane region" description="Helical" evidence="1">
    <location>
        <begin position="75"/>
        <end position="96"/>
    </location>
</feature>